<evidence type="ECO:0000313" key="2">
    <source>
        <dbReference type="EMBL" id="GAA5016565.1"/>
    </source>
</evidence>
<comment type="caution">
    <text evidence="2">The sequence shown here is derived from an EMBL/GenBank/DDBJ whole genome shotgun (WGS) entry which is preliminary data.</text>
</comment>
<dbReference type="Pfam" id="PF03583">
    <property type="entry name" value="LIP"/>
    <property type="match status" value="1"/>
</dbReference>
<dbReference type="Proteomes" id="UP001501759">
    <property type="component" value="Unassembled WGS sequence"/>
</dbReference>
<gene>
    <name evidence="2" type="ORF">GCM10023335_42410</name>
</gene>
<name>A0ABP9J0R9_9ACTN</name>
<dbReference type="EMBL" id="BAABKB010000016">
    <property type="protein sequence ID" value="GAA5016565.1"/>
    <property type="molecule type" value="Genomic_DNA"/>
</dbReference>
<feature type="region of interest" description="Disordered" evidence="1">
    <location>
        <begin position="112"/>
        <end position="131"/>
    </location>
</feature>
<feature type="compositionally biased region" description="Basic residues" evidence="1">
    <location>
        <begin position="94"/>
        <end position="103"/>
    </location>
</feature>
<dbReference type="InterPro" id="IPR029058">
    <property type="entry name" value="AB_hydrolase_fold"/>
</dbReference>
<evidence type="ECO:0000313" key="3">
    <source>
        <dbReference type="Proteomes" id="UP001501759"/>
    </source>
</evidence>
<evidence type="ECO:0000256" key="1">
    <source>
        <dbReference type="SAM" id="MobiDB-lite"/>
    </source>
</evidence>
<organism evidence="2 3">
    <name type="scientific">Streptomyces siamensis</name>
    <dbReference type="NCBI Taxonomy" id="1274986"/>
    <lineage>
        <taxon>Bacteria</taxon>
        <taxon>Bacillati</taxon>
        <taxon>Actinomycetota</taxon>
        <taxon>Actinomycetes</taxon>
        <taxon>Kitasatosporales</taxon>
        <taxon>Streptomycetaceae</taxon>
        <taxon>Streptomyces</taxon>
    </lineage>
</organism>
<dbReference type="SUPFAM" id="SSF53474">
    <property type="entry name" value="alpha/beta-Hydrolases"/>
    <property type="match status" value="1"/>
</dbReference>
<proteinExistence type="predicted"/>
<dbReference type="Gene3D" id="3.40.50.1820">
    <property type="entry name" value="alpha/beta hydrolase"/>
    <property type="match status" value="1"/>
</dbReference>
<accession>A0ABP9J0R9</accession>
<sequence length="131" mass="14041">MVVTDYVGLGATDRLHAYVNRLDGGHALLDAVRATRALPTASITEQSRVGLYGYSQGGGASAAAAGLQPSYAPELTLSGTYAGRSARRPDRSHQGHRRQRPRRCAGLVAQRLPPVRPGSQLDPALRGRVWR</sequence>
<feature type="region of interest" description="Disordered" evidence="1">
    <location>
        <begin position="78"/>
        <end position="105"/>
    </location>
</feature>
<dbReference type="InterPro" id="IPR005152">
    <property type="entry name" value="Lipase_secreted"/>
</dbReference>
<keyword evidence="3" id="KW-1185">Reference proteome</keyword>
<dbReference type="PANTHER" id="PTHR34853:SF1">
    <property type="entry name" value="LIPASE 5"/>
    <property type="match status" value="1"/>
</dbReference>
<reference evidence="3" key="1">
    <citation type="journal article" date="2019" name="Int. J. Syst. Evol. Microbiol.">
        <title>The Global Catalogue of Microorganisms (GCM) 10K type strain sequencing project: providing services to taxonomists for standard genome sequencing and annotation.</title>
        <authorList>
            <consortium name="The Broad Institute Genomics Platform"/>
            <consortium name="The Broad Institute Genome Sequencing Center for Infectious Disease"/>
            <person name="Wu L."/>
            <person name="Ma J."/>
        </authorList>
    </citation>
    <scope>NUCLEOTIDE SEQUENCE [LARGE SCALE GENOMIC DNA]</scope>
    <source>
        <strain evidence="3">JCM 18409</strain>
    </source>
</reference>
<protein>
    <submittedName>
        <fullName evidence="2">Uncharacterized protein</fullName>
    </submittedName>
</protein>
<dbReference type="PANTHER" id="PTHR34853">
    <property type="match status" value="1"/>
</dbReference>